<feature type="compositionally biased region" description="Low complexity" evidence="1">
    <location>
        <begin position="85"/>
        <end position="95"/>
    </location>
</feature>
<feature type="region of interest" description="Disordered" evidence="1">
    <location>
        <begin position="1"/>
        <end position="95"/>
    </location>
</feature>
<sequence>MTNPQDPNHPQDPSHQQWAQTQINTAGGQPGAPFSDAQYSGGQPQYPATTGDVWSQQQAPGYGPSGPQFGHTGPQQFGTGPVPGGAPAWGPGPNGMPKKSNKGLFIGLGIGAAVLVVVLVVSLVVMFTGGDDSTGSPEAAVQTYLNALAGGDAKKALSVSVTPASEDLLTDEIVKKQRESAPITDITVRKPDTNLSTMATVNATYKHGDKNVDEDIRVRKSGDEWKLDNGALAITLSSTNKIPGLSLFGVDVSDDTKIYVFPGPLVWGSSNANINVTDSKKQFPLGPEDYTFYPSLDTSLSTQGKQVVDSAINSYMTNCATSTQAKASTDRPGCDQSTYRSTVPGSVRWTKPTDLSGLTYRFDYDDPNKVKVSGSVSWSYSYTSTYDGAQTDTTTDYLSGTIDLSASTPTFTASN</sequence>
<keyword evidence="2" id="KW-0812">Transmembrane</keyword>
<feature type="compositionally biased region" description="Polar residues" evidence="1">
    <location>
        <begin position="1"/>
        <end position="27"/>
    </location>
</feature>
<evidence type="ECO:0000256" key="2">
    <source>
        <dbReference type="SAM" id="Phobius"/>
    </source>
</evidence>
<evidence type="ECO:0000313" key="3">
    <source>
        <dbReference type="EMBL" id="NMO04545.1"/>
    </source>
</evidence>
<organism evidence="3 4">
    <name type="scientific">Gordonia asplenii</name>
    <dbReference type="NCBI Taxonomy" id="2725283"/>
    <lineage>
        <taxon>Bacteria</taxon>
        <taxon>Bacillati</taxon>
        <taxon>Actinomycetota</taxon>
        <taxon>Actinomycetes</taxon>
        <taxon>Mycobacteriales</taxon>
        <taxon>Gordoniaceae</taxon>
        <taxon>Gordonia</taxon>
    </lineage>
</organism>
<reference evidence="3 4" key="1">
    <citation type="submission" date="2020-04" db="EMBL/GenBank/DDBJ databases">
        <title>Gordonia sp. nov. TBRC 11910.</title>
        <authorList>
            <person name="Suriyachadkun C."/>
        </authorList>
    </citation>
    <scope>NUCLEOTIDE SEQUENCE [LARGE SCALE GENOMIC DNA]</scope>
    <source>
        <strain evidence="3 4">TBRC 11910</strain>
    </source>
</reference>
<dbReference type="Proteomes" id="UP000550729">
    <property type="component" value="Unassembled WGS sequence"/>
</dbReference>
<feature type="compositionally biased region" description="Polar residues" evidence="1">
    <location>
        <begin position="37"/>
        <end position="59"/>
    </location>
</feature>
<keyword evidence="4" id="KW-1185">Reference proteome</keyword>
<keyword evidence="2" id="KW-1133">Transmembrane helix</keyword>
<evidence type="ECO:0000313" key="4">
    <source>
        <dbReference type="Proteomes" id="UP000550729"/>
    </source>
</evidence>
<dbReference type="Gene3D" id="3.10.450.50">
    <property type="match status" value="1"/>
</dbReference>
<dbReference type="EMBL" id="JABBNB010000037">
    <property type="protein sequence ID" value="NMO04545.1"/>
    <property type="molecule type" value="Genomic_DNA"/>
</dbReference>
<feature type="transmembrane region" description="Helical" evidence="2">
    <location>
        <begin position="104"/>
        <end position="127"/>
    </location>
</feature>
<keyword evidence="2" id="KW-0472">Membrane</keyword>
<gene>
    <name evidence="3" type="ORF">HH308_25320</name>
</gene>
<name>A0A848L6C1_9ACTN</name>
<accession>A0A848L6C1</accession>
<dbReference type="RefSeq" id="WP_170197048.1">
    <property type="nucleotide sequence ID" value="NZ_JABBNB010000037.1"/>
</dbReference>
<comment type="caution">
    <text evidence="3">The sequence shown here is derived from an EMBL/GenBank/DDBJ whole genome shotgun (WGS) entry which is preliminary data.</text>
</comment>
<protein>
    <submittedName>
        <fullName evidence="3">DUF4878 domain-containing protein</fullName>
    </submittedName>
</protein>
<dbReference type="AlphaFoldDB" id="A0A848L6C1"/>
<evidence type="ECO:0000256" key="1">
    <source>
        <dbReference type="SAM" id="MobiDB-lite"/>
    </source>
</evidence>
<proteinExistence type="predicted"/>